<dbReference type="InterPro" id="IPR003607">
    <property type="entry name" value="HD/PDEase_dom"/>
</dbReference>
<proteinExistence type="predicted"/>
<protein>
    <submittedName>
        <fullName evidence="1">Uncharacterized protein</fullName>
    </submittedName>
</protein>
<keyword evidence="2" id="KW-1185">Reference proteome</keyword>
<reference evidence="1 2" key="1">
    <citation type="submission" date="2015-02" db="EMBL/GenBank/DDBJ databases">
        <title>Single-cell genomics of uncultivated deep-branching MTB reveals a conserved set of magnetosome genes.</title>
        <authorList>
            <person name="Kolinko S."/>
            <person name="Richter M."/>
            <person name="Glockner F.O."/>
            <person name="Brachmann A."/>
            <person name="Schuler D."/>
        </authorList>
    </citation>
    <scope>NUCLEOTIDE SEQUENCE [LARGE SCALE GENOMIC DNA]</scope>
    <source>
        <strain evidence="1">SKK-01</strain>
    </source>
</reference>
<gene>
    <name evidence="1" type="ORF">OMAG_001822</name>
</gene>
<dbReference type="Gene3D" id="1.10.3210.10">
    <property type="entry name" value="Hypothetical protein af1432"/>
    <property type="match status" value="1"/>
</dbReference>
<sequence length="2218" mass="251575">MIKHAWQGNGKKLVIHIQDAHCNYFAQKQIFELLNYLNSKYNINIVNLEGGAKHYDLSLFTGINDYTIKEKVSVYFMKTGKLNGAEFAGIMNPENLFLWGVEEPAFYIENLKIYRDSLLYKETALRLLGCLSNILNPLKQHIFSRQLLLIDNNYDAYKNGSLEFKEYLTFLIHLSQEHKINISDLTNILLLKQTLLEEEKINFKKADNEKEALIKKFKKILSTKEFTEIIAKSLTFKEKQISQNAFYEYLTKKAEASLINNNEFSELKKYSNYNALYEQVDKSEITVELASLETRLRQILYKNDDEKTLAELSKTLTLTKNMFNLSMVNLDYDYYKKNTANFSVNNYTAFIKKHADKYGINTALPKDIEMLDTFREKISKFFDLSFKRDDAFIQNIKFSKNMDTEISVIITGGFHTENLLTILKEKDISYISIIPLFISPEGYNSPYFSLLSGGMNIFETMLNETLYALQVPSSLTSLATKIAEMEGAEGITKQEIFRMGALLSEWMFRNETKGAQALQMSDGTYIIFEIKNNEPSVRISPIITKDINLVNSAAKYALTKEGFKAIASEIIQDRYIRVNEKTYLLADNILIKKLAAILNNLPETNEKNILTNTLETLLNKKSYENETGAIEEPIGYSGVIIIENENFTPHAGQALYLNPASDEFTALHELLAGTFNGNPRLNLDSHGLAEQIELAIKNNDTATITNLLTGAERHMLETIDADGKVTREEKTLFEMTRAERQKLEHRDFAAGDIHQIFLWGLGATRFLGQGTVSTVRLLGLNKFADILGKDIGLENIKNVIHESKTQKEFINNFLDCLKKLEQQINAKFSDNFLNNLKETLQTTYQILPETKRNNLKLSLIKSIAYFSRIFDIKQNPSNLTHLETTLESILSRLSKLSSYEKLDTMFGSAENVSDILGWTILLSDATQNNQIKNYKKFAFWVNKILSDKNLYPAMDIFKDTRLLLNNKMPLEDFIQKFMLNDEYTKKLKKQNVRPEGISIVAQIAKEGEITLPDTVSFANTENTRVPANDETEETNLFTGMGIDSNDNILLGEADGQTFFLNTKTGIITTRDNNTTSIYLINGEKVIMKNLDGDLSTLEDTSIKNPESILLSQTYTNTNILLLEISAIKNNALKHAALKTWIDYRKSTGATEEKPELAKEYTELLSETPPSIQPATISEETITKINTLLRDNKLPEATKFTLIASGQEYITYTAQLGKQQILIKVGSKTVKPIALNPAEKEITKEEQEIKTLLNKIFITNPEYSTRTITEYNNLKERFTNMNIANEYHDFRHTMDDVRLVLQGLIAMRKYQSYTEKDALKVILAALFHDFAYGDAKTQTHDHVEKSFLLAGQLLVDIPSFTNQDVDDILAMISATSITPLQFESQPLVKSYREGISKGDYVKEPSLKEMTNILLTADLAGAATTNRYFSNLIQLYREIAESKNSDMFGSALQLVSGTFGFQEFFAKGQVLADAYGITSEETDNFKKMQDRSQKTWEKIQEKQLFTQKQLDTFSTHMETSKKIAAAYNNLKQGKPADTEIAKIKDSFADFIGTKMDETKITDFTKMITMLELLNRMVKGDIKPYDKSNLETLKQDPAFITDASIALLYGAAIGLWNFTEEEVNALFDTMDTLYQRKKTAGTIDYGFNKYITAIRAWKDSYSERLLVARQEEILSQIKIHKKNENALNQQLSEWKKVANAGRIGKIYDKNGNEYTGPVEITDKDNTIQISNSNTGEIITEIEKARDSRGVITMPVETAKQKLKDAFGNFLKNSSILTTAEKTFLENRLIENLGLGNTNIKEITALTLKQGQKLYGTFGDTALYIDARLLDTSSPITFMSILHEEGERIFKDISMKELSGILGINADTFIIQNTGTPFDGQTLSTAWNTLIETGFIHTLLRGIGDKAMTGLEKLINKEGISVVDAMSPLELFNALNNGFIIRPATDNKLTTNEKILLLINRERRSDYGTRESQYKIEGEGLQGRINPALNYLFTMEIKNLSSDLKKNTLDRFILPATIEIEQKMRQAGNIVSKNLEKTGISSKALFFSSDTEIEQAILLAAKTMSTKENTNKLPLTLIVTLTDTQKKEAERIVKEKISPELIERFLIVTSGLTEQEAREGIINAAKFMAIGTHMLNYKRKRDDYKEIENPDAKPDLDKYGLSIINVMGQYGMLRDTDKLLQAKSPDEIINAIFARELNINVLDIWKNTQDAINSMMEVARSL</sequence>
<dbReference type="SUPFAM" id="SSF109604">
    <property type="entry name" value="HD-domain/PDEase-like"/>
    <property type="match status" value="1"/>
</dbReference>
<accession>A0A0F0CQR8</accession>
<dbReference type="EMBL" id="JYNY01000372">
    <property type="protein sequence ID" value="KJJ84359.1"/>
    <property type="molecule type" value="Genomic_DNA"/>
</dbReference>
<dbReference type="Proteomes" id="UP000033428">
    <property type="component" value="Unassembled WGS sequence"/>
</dbReference>
<evidence type="ECO:0000313" key="2">
    <source>
        <dbReference type="Proteomes" id="UP000033428"/>
    </source>
</evidence>
<evidence type="ECO:0000313" key="1">
    <source>
        <dbReference type="EMBL" id="KJJ84359.1"/>
    </source>
</evidence>
<comment type="caution">
    <text evidence="1">The sequence shown here is derived from an EMBL/GenBank/DDBJ whole genome shotgun (WGS) entry which is preliminary data.</text>
</comment>
<dbReference type="CDD" id="cd00077">
    <property type="entry name" value="HDc"/>
    <property type="match status" value="1"/>
</dbReference>
<name>A0A0F0CQR8_9BACT</name>
<organism evidence="1 2">
    <name type="scientific">Candidatus Omnitrophus magneticus</name>
    <dbReference type="NCBI Taxonomy" id="1609969"/>
    <lineage>
        <taxon>Bacteria</taxon>
        <taxon>Pseudomonadati</taxon>
        <taxon>Candidatus Omnitrophota</taxon>
        <taxon>Candidatus Omnitrophus</taxon>
    </lineage>
</organism>